<dbReference type="RefSeq" id="WP_096616587.1">
    <property type="nucleotide sequence ID" value="NZ_CP023449.1"/>
</dbReference>
<sequence length="361" mass="39079">MDHEAIIDAIYEAGAMPHLWPDLLEKLAVLVGARGGNVIHARTGGMVRRASSPGIEATTIQFAAEGWDRRNSRLDRYLARPPYAGFLTDSDLHSEEELRTLPIYTDFLIPRGAAAGAATLIRGATQDTVAITLEAFADHARSRSALPILDALRPHLGRAATLSGRLAMEQARAAIEALEMIGTPAAMIDVRGRLLTANDLFDRIIGKSLLDSRSRLRLKDGRSDLSLGDAIERLTAQKRGSSIAISLDDQRRVAMHLLPVNGAARDIFSPANGLVVLADSVDDRLPEGDLLQALFDLTPTEARIARDIAQGMGAREAARAAGIAHETARTHLKVIFQKTNTRRQSELATLLPQYGLPTTQS</sequence>
<comment type="caution">
    <text evidence="2">The sequence shown here is derived from an EMBL/GenBank/DDBJ whole genome shotgun (WGS) entry which is preliminary data.</text>
</comment>
<dbReference type="EMBL" id="NWUF01000024">
    <property type="protein sequence ID" value="PCE40658.1"/>
    <property type="molecule type" value="Genomic_DNA"/>
</dbReference>
<dbReference type="InterPro" id="IPR016032">
    <property type="entry name" value="Sig_transdc_resp-reg_C-effctor"/>
</dbReference>
<dbReference type="GO" id="GO:0006355">
    <property type="term" value="P:regulation of DNA-templated transcription"/>
    <property type="evidence" value="ECO:0007669"/>
    <property type="project" value="InterPro"/>
</dbReference>
<evidence type="ECO:0000313" key="2">
    <source>
        <dbReference type="EMBL" id="PCE40658.1"/>
    </source>
</evidence>
<dbReference type="InterPro" id="IPR036388">
    <property type="entry name" value="WH-like_DNA-bd_sf"/>
</dbReference>
<name>A0A2A4FT91_9SPHN</name>
<dbReference type="OrthoDB" id="7444822at2"/>
<dbReference type="Proteomes" id="UP000218934">
    <property type="component" value="Unassembled WGS sequence"/>
</dbReference>
<reference evidence="2 3" key="1">
    <citation type="submission" date="2017-09" db="EMBL/GenBank/DDBJ databases">
        <title>The Catabolism of 3,6-Dichlorosalicylic acid is Initiated by the Cytochrome P450 Monooxygenase DsmABC in Rhizorhabdus dicambivorans Ndbn-20.</title>
        <authorList>
            <person name="Na L."/>
        </authorList>
    </citation>
    <scope>NUCLEOTIDE SEQUENCE [LARGE SCALE GENOMIC DNA]</scope>
    <source>
        <strain evidence="2 3">Ndbn-20m</strain>
    </source>
</reference>
<dbReference type="SMART" id="SM00421">
    <property type="entry name" value="HTH_LUXR"/>
    <property type="match status" value="1"/>
</dbReference>
<feature type="domain" description="HTH luxR-type" evidence="1">
    <location>
        <begin position="290"/>
        <end position="355"/>
    </location>
</feature>
<dbReference type="Gene3D" id="1.10.10.10">
    <property type="entry name" value="Winged helix-like DNA-binding domain superfamily/Winged helix DNA-binding domain"/>
    <property type="match status" value="1"/>
</dbReference>
<dbReference type="Pfam" id="PF00196">
    <property type="entry name" value="GerE"/>
    <property type="match status" value="1"/>
</dbReference>
<organism evidence="2 3">
    <name type="scientific">Rhizorhabdus dicambivorans</name>
    <dbReference type="NCBI Taxonomy" id="1850238"/>
    <lineage>
        <taxon>Bacteria</taxon>
        <taxon>Pseudomonadati</taxon>
        <taxon>Pseudomonadota</taxon>
        <taxon>Alphaproteobacteria</taxon>
        <taxon>Sphingomonadales</taxon>
        <taxon>Sphingomonadaceae</taxon>
        <taxon>Rhizorhabdus</taxon>
    </lineage>
</organism>
<dbReference type="GO" id="GO:0003677">
    <property type="term" value="F:DNA binding"/>
    <property type="evidence" value="ECO:0007669"/>
    <property type="project" value="InterPro"/>
</dbReference>
<evidence type="ECO:0000259" key="1">
    <source>
        <dbReference type="PROSITE" id="PS50043"/>
    </source>
</evidence>
<dbReference type="PROSITE" id="PS50043">
    <property type="entry name" value="HTH_LUXR_2"/>
    <property type="match status" value="1"/>
</dbReference>
<proteinExistence type="predicted"/>
<evidence type="ECO:0000313" key="3">
    <source>
        <dbReference type="Proteomes" id="UP000218934"/>
    </source>
</evidence>
<dbReference type="InterPro" id="IPR000792">
    <property type="entry name" value="Tscrpt_reg_LuxR_C"/>
</dbReference>
<protein>
    <submittedName>
        <fullName evidence="2">LuxR family transcriptional regulator</fullName>
    </submittedName>
</protein>
<gene>
    <name evidence="2" type="ORF">COO09_18875</name>
</gene>
<accession>A0A2A4FT91</accession>
<keyword evidence="3" id="KW-1185">Reference proteome</keyword>
<dbReference type="AlphaFoldDB" id="A0A2A4FT91"/>
<dbReference type="SUPFAM" id="SSF46894">
    <property type="entry name" value="C-terminal effector domain of the bipartite response regulators"/>
    <property type="match status" value="1"/>
</dbReference>